<proteinExistence type="predicted"/>
<dbReference type="KEGG" id="asui:ASUIS_0964"/>
<dbReference type="EMBL" id="CP032100">
    <property type="protein sequence ID" value="AXX89453.1"/>
    <property type="molecule type" value="Genomic_DNA"/>
</dbReference>
<gene>
    <name evidence="2" type="ORF">ASUIS_0964</name>
</gene>
<reference evidence="2 3" key="1">
    <citation type="submission" date="2018-08" db="EMBL/GenBank/DDBJ databases">
        <title>Complete genome of the Arcobacter suis type strain LMG 26152.</title>
        <authorList>
            <person name="Miller W.G."/>
            <person name="Yee E."/>
            <person name="Bono J.L."/>
        </authorList>
    </citation>
    <scope>NUCLEOTIDE SEQUENCE [LARGE SCALE GENOMIC DNA]</scope>
    <source>
        <strain evidence="2 3">CECT 7833</strain>
    </source>
</reference>
<dbReference type="PROSITE" id="PS51257">
    <property type="entry name" value="PROKAR_LIPOPROTEIN"/>
    <property type="match status" value="1"/>
</dbReference>
<dbReference type="Proteomes" id="UP000263040">
    <property type="component" value="Chromosome"/>
</dbReference>
<protein>
    <submittedName>
        <fullName evidence="2">Uncharacterized protein</fullName>
    </submittedName>
</protein>
<accession>A0AAD0SPT7</accession>
<dbReference type="AlphaFoldDB" id="A0AAD0SPT7"/>
<keyword evidence="3" id="KW-1185">Reference proteome</keyword>
<evidence type="ECO:0000256" key="1">
    <source>
        <dbReference type="SAM" id="SignalP"/>
    </source>
</evidence>
<dbReference type="RefSeq" id="WP_118886000.1">
    <property type="nucleotide sequence ID" value="NZ_CP032100.1"/>
</dbReference>
<evidence type="ECO:0000313" key="2">
    <source>
        <dbReference type="EMBL" id="AXX89453.1"/>
    </source>
</evidence>
<sequence length="713" mass="85660">MILKAFILSLILNISLLACADGWDYNEKEFVFLEHRNQPFSNIAEEIKSANVYNTIYWSYEKNNKEKNIQEWMKQLNDSFSAKQIEDFVYKRKNLDLINDKEIKDYLIFVSEQEKHVSDGYYSNDELKNLKDFNLLIKEAVSKIDTVNSPYLKLRYFYLALRLAHFKNQEPLALYEKYKYLLDTKDNTIVKDWIQGLYAGALVKNAQTVKGVYEFTKLFDENRINWHLSYYNFHHIKTNEQWNELLKLAQNNEEKTKFYAIRALNENSNVMEELQNIYTIDKNSKWFDFTLYRELLNTQHFFDQNNEIERNFPFKKYIDYLKTINKDDMYLVNLSLGYFNLYENNFAEASTIEKDLLNKYPKPHEVQTFSYILYLQKLEKIDRETENIIYDKMEKLIKEETTSSAIHDYTFVVLKKLYLKQNDKFYAFLASNINYLDNASFDLVLLEKFRIFMQEPKQSKIQEHFAKKYLEQNLLKKQNNQFVLNDNLQEAKTKLLINNLKFEEALELNSNYLSTLVQFNPFNGLIRGNNRSGKQDVMSVKEFLEKTILIKKELEKNPNSVMDNYLFANALYNLSYFGNSNILTTVYRSVYSFNDKDLQKEKIDLAIKYYTKAQEEAKEKEFEAKITYLLAKTELALYDINYSTKTQDYYNKDLSRFELERYWFYNNEKVYNSYIQNNYGKYFDMLKKDYSNTKYYNEIIKECANLRIYQKSK</sequence>
<name>A0AAD0SPT7_9BACT</name>
<organism evidence="2 3">
    <name type="scientific">Arcobacter suis CECT 7833</name>
    <dbReference type="NCBI Taxonomy" id="663365"/>
    <lineage>
        <taxon>Bacteria</taxon>
        <taxon>Pseudomonadati</taxon>
        <taxon>Campylobacterota</taxon>
        <taxon>Epsilonproteobacteria</taxon>
        <taxon>Campylobacterales</taxon>
        <taxon>Arcobacteraceae</taxon>
        <taxon>Arcobacter</taxon>
    </lineage>
</organism>
<evidence type="ECO:0000313" key="3">
    <source>
        <dbReference type="Proteomes" id="UP000263040"/>
    </source>
</evidence>
<keyword evidence="1" id="KW-0732">Signal</keyword>
<feature type="signal peptide" evidence="1">
    <location>
        <begin position="1"/>
        <end position="20"/>
    </location>
</feature>
<feature type="chain" id="PRO_5041916442" evidence="1">
    <location>
        <begin position="21"/>
        <end position="713"/>
    </location>
</feature>